<reference evidence="11" key="2">
    <citation type="submission" date="2018-02" db="UniProtKB">
        <authorList>
            <consortium name="EnsemblPlants"/>
        </authorList>
    </citation>
    <scope>IDENTIFICATION</scope>
    <source>
        <strain evidence="11">Williams 82</strain>
    </source>
</reference>
<evidence type="ECO:0000256" key="4">
    <source>
        <dbReference type="ARBA" id="ARBA00022840"/>
    </source>
</evidence>
<reference evidence="10 11" key="1">
    <citation type="journal article" date="2010" name="Nature">
        <title>Genome sequence of the palaeopolyploid soybean.</title>
        <authorList>
            <person name="Schmutz J."/>
            <person name="Cannon S.B."/>
            <person name="Schlueter J."/>
            <person name="Ma J."/>
            <person name="Mitros T."/>
            <person name="Nelson W."/>
            <person name="Hyten D.L."/>
            <person name="Song Q."/>
            <person name="Thelen J.J."/>
            <person name="Cheng J."/>
            <person name="Xu D."/>
            <person name="Hellsten U."/>
            <person name="May G.D."/>
            <person name="Yu Y."/>
            <person name="Sakurai T."/>
            <person name="Umezawa T."/>
            <person name="Bhattacharyya M.K."/>
            <person name="Sandhu D."/>
            <person name="Valliyodan B."/>
            <person name="Lindquist E."/>
            <person name="Peto M."/>
            <person name="Grant D."/>
            <person name="Shu S."/>
            <person name="Goodstein D."/>
            <person name="Barry K."/>
            <person name="Futrell-Griggs M."/>
            <person name="Abernathy B."/>
            <person name="Du J."/>
            <person name="Tian Z."/>
            <person name="Zhu L."/>
            <person name="Gill N."/>
            <person name="Joshi T."/>
            <person name="Libault M."/>
            <person name="Sethuraman A."/>
            <person name="Zhang X.-C."/>
            <person name="Shinozaki K."/>
            <person name="Nguyen H.T."/>
            <person name="Wing R.A."/>
            <person name="Cregan P."/>
            <person name="Specht J."/>
            <person name="Grimwood J."/>
            <person name="Rokhsar D."/>
            <person name="Stacey G."/>
            <person name="Shoemaker R.C."/>
            <person name="Jackson S.A."/>
        </authorList>
    </citation>
    <scope>NUCLEOTIDE SEQUENCE</scope>
    <source>
        <strain evidence="11">cv. Williams 82</strain>
        <tissue evidence="10">Callus</tissue>
    </source>
</reference>
<keyword evidence="8" id="KW-1133">Transmembrane helix</keyword>
<dbReference type="Pfam" id="PF00069">
    <property type="entry name" value="Pkinase"/>
    <property type="match status" value="1"/>
</dbReference>
<evidence type="ECO:0000256" key="8">
    <source>
        <dbReference type="SAM" id="Phobius"/>
    </source>
</evidence>
<dbReference type="SUPFAM" id="SSF56112">
    <property type="entry name" value="Protein kinase-like (PK-like)"/>
    <property type="match status" value="1"/>
</dbReference>
<dbReference type="GO" id="GO:0004674">
    <property type="term" value="F:protein serine/threonine kinase activity"/>
    <property type="evidence" value="ECO:0007669"/>
    <property type="project" value="UniProtKB-KW"/>
</dbReference>
<keyword evidence="4 5" id="KW-0067">ATP-binding</keyword>
<evidence type="ECO:0000256" key="3">
    <source>
        <dbReference type="ARBA" id="ARBA00022777"/>
    </source>
</evidence>
<dbReference type="InterPro" id="IPR011009">
    <property type="entry name" value="Kinase-like_dom_sf"/>
</dbReference>
<dbReference type="Proteomes" id="UP000008827">
    <property type="component" value="Chromosome 11"/>
</dbReference>
<evidence type="ECO:0000256" key="5">
    <source>
        <dbReference type="PROSITE-ProRule" id="PRU10141"/>
    </source>
</evidence>
<dbReference type="Gene3D" id="1.10.510.10">
    <property type="entry name" value="Transferase(Phosphotransferase) domain 1"/>
    <property type="match status" value="1"/>
</dbReference>
<name>A0A0R0HK30_SOYBN</name>
<evidence type="ECO:0000259" key="9">
    <source>
        <dbReference type="PROSITE" id="PS50011"/>
    </source>
</evidence>
<dbReference type="InterPro" id="IPR052059">
    <property type="entry name" value="CR_Ser/Thr_kinase"/>
</dbReference>
<dbReference type="PROSITE" id="PS00108">
    <property type="entry name" value="PROTEIN_KINASE_ST"/>
    <property type="match status" value="1"/>
</dbReference>
<evidence type="ECO:0000256" key="1">
    <source>
        <dbReference type="ARBA" id="ARBA00022679"/>
    </source>
</evidence>
<evidence type="ECO:0000256" key="6">
    <source>
        <dbReference type="RuleBase" id="RU000304"/>
    </source>
</evidence>
<dbReference type="ExpressionAtlas" id="A0A0R0HK30">
    <property type="expression patterns" value="baseline and differential"/>
</dbReference>
<feature type="domain" description="Protein kinase" evidence="9">
    <location>
        <begin position="115"/>
        <end position="345"/>
    </location>
</feature>
<gene>
    <name evidence="11" type="primary">CRK34</name>
    <name evidence="10" type="ORF">GLYMA_11G206100</name>
</gene>
<accession>A0A0R0HK30</accession>
<dbReference type="Gramene" id="KRH30778">
    <property type="protein sequence ID" value="KRH30778"/>
    <property type="gene ID" value="GLYMA_11G206100"/>
</dbReference>
<proteinExistence type="inferred from homology"/>
<keyword evidence="2 5" id="KW-0547">Nucleotide-binding</keyword>
<evidence type="ECO:0000313" key="12">
    <source>
        <dbReference type="Proteomes" id="UP000008827"/>
    </source>
</evidence>
<keyword evidence="3" id="KW-0418">Kinase</keyword>
<evidence type="ECO:0000313" key="11">
    <source>
        <dbReference type="EnsemblPlants" id="KRH30778"/>
    </source>
</evidence>
<dbReference type="FunFam" id="3.30.200.20:FF:000177">
    <property type="entry name" value="Cysteine-rich receptor-like protein kinase 2"/>
    <property type="match status" value="1"/>
</dbReference>
<dbReference type="AlphaFoldDB" id="A0A0R0HK30"/>
<feature type="transmembrane region" description="Helical" evidence="8">
    <location>
        <begin position="53"/>
        <end position="73"/>
    </location>
</feature>
<dbReference type="GO" id="GO:0005524">
    <property type="term" value="F:ATP binding"/>
    <property type="evidence" value="ECO:0007669"/>
    <property type="project" value="UniProtKB-UniRule"/>
</dbReference>
<keyword evidence="8" id="KW-0472">Membrane</keyword>
<feature type="binding site" evidence="5">
    <location>
        <position position="144"/>
    </location>
    <ligand>
        <name>ATP</name>
        <dbReference type="ChEBI" id="CHEBI:30616"/>
    </ligand>
</feature>
<evidence type="ECO:0000256" key="7">
    <source>
        <dbReference type="SAM" id="MobiDB-lite"/>
    </source>
</evidence>
<evidence type="ECO:0000256" key="2">
    <source>
        <dbReference type="ARBA" id="ARBA00022741"/>
    </source>
</evidence>
<dbReference type="PROSITE" id="PS00107">
    <property type="entry name" value="PROTEIN_KINASE_ATP"/>
    <property type="match status" value="1"/>
</dbReference>
<dbReference type="InterPro" id="IPR000719">
    <property type="entry name" value="Prot_kinase_dom"/>
</dbReference>
<feature type="region of interest" description="Disordered" evidence="7">
    <location>
        <begin position="1"/>
        <end position="26"/>
    </location>
</feature>
<sequence length="345" mass="37545">MPCSNAGTTSPSLTAPPALPPLPPEFTTAPLETVPMSCMTAASSGGGGSIKKWLVIGGGVSSALLVLILISLFRWHRRSQSPTKVPRTGTIMGASKLKGATKFKYSDLKAATKNFSEKNKLGEGGFGAVYKGTMKNGKVVAVKKLISGNSSNIDDEFESEVTLISNVHHRNLVRLLGCCNKGQERILVYEYMANASLDKFLFGKRKGSLNWKQRYDIILGTARGLNYLHEEFHVSIIHRDIKSENILLDEQLQPKVSDFGLVKLLPEDQSHLTTRFAGTLGYTAPEYALHGQLSEKADIYSYGIVVLEIISGQKSIDSKVIVVDDGLEVICERHALGVSGQKLRP</sequence>
<keyword evidence="1" id="KW-0808">Transferase</keyword>
<dbReference type="Gene3D" id="3.30.200.20">
    <property type="entry name" value="Phosphorylase Kinase, domain 1"/>
    <property type="match status" value="1"/>
</dbReference>
<dbReference type="InterPro" id="IPR008271">
    <property type="entry name" value="Ser/Thr_kinase_AS"/>
</dbReference>
<keyword evidence="12" id="KW-1185">Reference proteome</keyword>
<keyword evidence="8" id="KW-0812">Transmembrane</keyword>
<dbReference type="PROSITE" id="PS50011">
    <property type="entry name" value="PROTEIN_KINASE_DOM"/>
    <property type="match status" value="1"/>
</dbReference>
<organism evidence="10">
    <name type="scientific">Glycine max</name>
    <name type="common">Soybean</name>
    <name type="synonym">Glycine hispida</name>
    <dbReference type="NCBI Taxonomy" id="3847"/>
    <lineage>
        <taxon>Eukaryota</taxon>
        <taxon>Viridiplantae</taxon>
        <taxon>Streptophyta</taxon>
        <taxon>Embryophyta</taxon>
        <taxon>Tracheophyta</taxon>
        <taxon>Spermatophyta</taxon>
        <taxon>Magnoliopsida</taxon>
        <taxon>eudicotyledons</taxon>
        <taxon>Gunneridae</taxon>
        <taxon>Pentapetalae</taxon>
        <taxon>rosids</taxon>
        <taxon>fabids</taxon>
        <taxon>Fabales</taxon>
        <taxon>Fabaceae</taxon>
        <taxon>Papilionoideae</taxon>
        <taxon>50 kb inversion clade</taxon>
        <taxon>NPAAA clade</taxon>
        <taxon>indigoferoid/millettioid clade</taxon>
        <taxon>Phaseoleae</taxon>
        <taxon>Glycine</taxon>
        <taxon>Glycine subgen. Soja</taxon>
    </lineage>
</organism>
<dbReference type="FunFam" id="1.10.510.10:FF:001918">
    <property type="entry name" value="G-type lectin S-receptor-like serine/threonine-protein kinase SD2-5"/>
    <property type="match status" value="1"/>
</dbReference>
<dbReference type="InterPro" id="IPR017441">
    <property type="entry name" value="Protein_kinase_ATP_BS"/>
</dbReference>
<reference evidence="10" key="3">
    <citation type="submission" date="2018-07" db="EMBL/GenBank/DDBJ databases">
        <title>WGS assembly of Glycine max.</title>
        <authorList>
            <person name="Schmutz J."/>
            <person name="Cannon S."/>
            <person name="Schlueter J."/>
            <person name="Ma J."/>
            <person name="Mitros T."/>
            <person name="Nelson W."/>
            <person name="Hyten D."/>
            <person name="Song Q."/>
            <person name="Thelen J."/>
            <person name="Cheng J."/>
            <person name="Xu D."/>
            <person name="Hellsten U."/>
            <person name="May G."/>
            <person name="Yu Y."/>
            <person name="Sakurai T."/>
            <person name="Umezawa T."/>
            <person name="Bhattacharyya M."/>
            <person name="Sandhu D."/>
            <person name="Valliyodan B."/>
            <person name="Lindquist E."/>
            <person name="Peto M."/>
            <person name="Grant D."/>
            <person name="Shu S."/>
            <person name="Goodstein D."/>
            <person name="Barry K."/>
            <person name="Futrell-Griggs M."/>
            <person name="Abernathy B."/>
            <person name="Du J."/>
            <person name="Tian Z."/>
            <person name="Zhu L."/>
            <person name="Gill N."/>
            <person name="Joshi T."/>
            <person name="Libault M."/>
            <person name="Sethuraman A."/>
            <person name="Zhang X."/>
            <person name="Shinozaki K."/>
            <person name="Nguyen H."/>
            <person name="Wing R."/>
            <person name="Cregan P."/>
            <person name="Specht J."/>
            <person name="Grimwood J."/>
            <person name="Rokhsar D."/>
            <person name="Stacey G."/>
            <person name="Shoemaker R."/>
            <person name="Jackson S."/>
        </authorList>
    </citation>
    <scope>NUCLEOTIDE SEQUENCE</scope>
    <source>
        <tissue evidence="10">Callus</tissue>
    </source>
</reference>
<dbReference type="SMART" id="SM00220">
    <property type="entry name" value="S_TKc"/>
    <property type="match status" value="1"/>
</dbReference>
<dbReference type="EnsemblPlants" id="KRH30778">
    <property type="protein sequence ID" value="KRH30778"/>
    <property type="gene ID" value="GLYMA_11G206100"/>
</dbReference>
<evidence type="ECO:0000313" key="10">
    <source>
        <dbReference type="EMBL" id="KRH30778.1"/>
    </source>
</evidence>
<dbReference type="EMBL" id="CM000844">
    <property type="protein sequence ID" value="KRH30778.1"/>
    <property type="molecule type" value="Genomic_DNA"/>
</dbReference>
<keyword evidence="6" id="KW-0723">Serine/threonine-protein kinase</keyword>
<dbReference type="PANTHER" id="PTHR47973">
    <property type="entry name" value="CYSTEINE-RICH RECEPTOR-LIKE PROTEIN KINASE 3"/>
    <property type="match status" value="1"/>
</dbReference>
<protein>
    <recommendedName>
        <fullName evidence="9">Protein kinase domain-containing protein</fullName>
    </recommendedName>
</protein>
<comment type="similarity">
    <text evidence="6">Belongs to the protein kinase superfamily.</text>
</comment>